<dbReference type="InterPro" id="IPR008271">
    <property type="entry name" value="Ser/Thr_kinase_AS"/>
</dbReference>
<evidence type="ECO:0000256" key="9">
    <source>
        <dbReference type="ARBA" id="ARBA00022737"/>
    </source>
</evidence>
<evidence type="ECO:0000256" key="21">
    <source>
        <dbReference type="SAM" id="SignalP"/>
    </source>
</evidence>
<evidence type="ECO:0000256" key="19">
    <source>
        <dbReference type="SAM" id="MobiDB-lite"/>
    </source>
</evidence>
<dbReference type="InterPro" id="IPR011009">
    <property type="entry name" value="Kinase-like_dom_sf"/>
</dbReference>
<evidence type="ECO:0000259" key="22">
    <source>
        <dbReference type="PROSITE" id="PS50011"/>
    </source>
</evidence>
<dbReference type="SUPFAM" id="SSF56801">
    <property type="entry name" value="Acetyl-CoA synthetase-like"/>
    <property type="match status" value="1"/>
</dbReference>
<dbReference type="Gene3D" id="3.40.50.980">
    <property type="match status" value="1"/>
</dbReference>
<keyword evidence="8 21" id="KW-0732">Signal</keyword>
<keyword evidence="14" id="KW-0587">Phenylpropanoid metabolism</keyword>
<feature type="region of interest" description="Disordered" evidence="19">
    <location>
        <begin position="513"/>
        <end position="537"/>
    </location>
</feature>
<evidence type="ECO:0000256" key="1">
    <source>
        <dbReference type="ARBA" id="ARBA00004167"/>
    </source>
</evidence>
<dbReference type="SMART" id="SM00220">
    <property type="entry name" value="S_TKc"/>
    <property type="match status" value="1"/>
</dbReference>
<name>A0ABQ7U093_SOLTU</name>
<dbReference type="Pfam" id="PF23562">
    <property type="entry name" value="AMP-binding_C_3"/>
    <property type="match status" value="1"/>
</dbReference>
<evidence type="ECO:0000256" key="5">
    <source>
        <dbReference type="ARBA" id="ARBA00022614"/>
    </source>
</evidence>
<feature type="compositionally biased region" description="Gly residues" evidence="19">
    <location>
        <begin position="469"/>
        <end position="478"/>
    </location>
</feature>
<dbReference type="InterPro" id="IPR045851">
    <property type="entry name" value="AMP-bd_C_sf"/>
</dbReference>
<keyword evidence="7 20" id="KW-0812">Transmembrane</keyword>
<keyword evidence="4" id="KW-0723">Serine/threonine-protein kinase</keyword>
<dbReference type="Pfam" id="PF08263">
    <property type="entry name" value="LRRNT_2"/>
    <property type="match status" value="2"/>
</dbReference>
<dbReference type="Gene3D" id="3.30.300.30">
    <property type="match status" value="1"/>
</dbReference>
<evidence type="ECO:0000256" key="2">
    <source>
        <dbReference type="ARBA" id="ARBA00004930"/>
    </source>
</evidence>
<evidence type="ECO:0000256" key="12">
    <source>
        <dbReference type="ARBA" id="ARBA00022840"/>
    </source>
</evidence>
<dbReference type="Pfam" id="PF07714">
    <property type="entry name" value="PK_Tyr_Ser-Thr"/>
    <property type="match status" value="1"/>
</dbReference>
<evidence type="ECO:0000256" key="18">
    <source>
        <dbReference type="PROSITE-ProRule" id="PRU10141"/>
    </source>
</evidence>
<dbReference type="PANTHER" id="PTHR47986:SF31">
    <property type="entry name" value="RECEPTOR-LIKE KINASE TMK4"/>
    <property type="match status" value="1"/>
</dbReference>
<dbReference type="InterPro" id="IPR001245">
    <property type="entry name" value="Ser-Thr/Tyr_kinase_cat_dom"/>
</dbReference>
<dbReference type="PROSITE" id="PS00107">
    <property type="entry name" value="PROTEIN_KINASE_ATP"/>
    <property type="match status" value="1"/>
</dbReference>
<feature type="chain" id="PRO_5045316995" description="Protein kinase domain-containing protein" evidence="21">
    <location>
        <begin position="26"/>
        <end position="1538"/>
    </location>
</feature>
<feature type="binding site" evidence="18">
    <location>
        <position position="611"/>
    </location>
    <ligand>
        <name>ATP</name>
        <dbReference type="ChEBI" id="CHEBI:30616"/>
    </ligand>
</feature>
<feature type="compositionally biased region" description="Gly residues" evidence="19">
    <location>
        <begin position="453"/>
        <end position="462"/>
    </location>
</feature>
<keyword evidence="16" id="KW-0675">Receptor</keyword>
<dbReference type="InterPro" id="IPR000719">
    <property type="entry name" value="Prot_kinase_dom"/>
</dbReference>
<evidence type="ECO:0000256" key="13">
    <source>
        <dbReference type="ARBA" id="ARBA00022989"/>
    </source>
</evidence>
<dbReference type="InterPro" id="IPR013210">
    <property type="entry name" value="LRR_N_plant-typ"/>
</dbReference>
<dbReference type="PANTHER" id="PTHR47986">
    <property type="entry name" value="OSJNBA0070M12.3 PROTEIN"/>
    <property type="match status" value="1"/>
</dbReference>
<dbReference type="Pfam" id="PF00501">
    <property type="entry name" value="AMP-binding"/>
    <property type="match status" value="1"/>
</dbReference>
<keyword evidence="24" id="KW-1185">Reference proteome</keyword>
<sequence>MAFHHHHYLLLHLLLFFTSLSFTFSDDADVMSKLLAALSPTPSGWSTSKPFCSWTNVICDKSSATVTSINLDSQSVSGSLPSEITQLSNLKSLSLQKNKLSGPLPSFANMSKLAELFLDNNQFTSVPQDFLLGVPNLVTLSISENGRLSPWQIPMYLTESTNLGSLYASNASIVGVIPDFFDVFPNLQNLRLPYNNLTGSLPASFGGSEIMNLWLNNQVKGLSGSIDVIGSMTQLSQVWLHANSFTGTIPDLSKCENIFDLQLRDNLFTGIVPESVMSLPKLLNITLQNNRLQGPIPQFKDGVDFKLRTTNSFCKDTPGPCDRQVTALLDVAGGFGYPLSLAESWKGNDACNSWSFISCDTTGKNVAVVTLGKRGFSGTISPAFANLTSLRNLFLNDNNLTGTIPGSLTTLPNLQVLDVSNNNLSGPIPLFPPRVKFNHTGNLFLGTNITTGGDDGGSGSDGSGSNSSGQGGSSSGGSKGPSVGMIVGVVIAVVLFVLVVLFVSYKCYMKRRHKRSGRVETPEKSNEMVKPSLPSVVGGSNGYTGGTTELQSQSSGDHTEIPVFENGNVAISIQVLRQVTNNFSEENILGRGGFGVVYKGELHDGTKIAVKRMESGAMGTKGMNEFQAEIAVLTKVRHRHLVALLGSCVNGNERLLVYEYMPQGTLSQHLFEWQELGYKPLTWKQRVTIALDVARGVEYLHSLAQQSFIHRDLKPSNILLGDDMRAKVADFGLVRNAPDGKYSVETRLAGTFGYLAPEYAATGRVTTKVDVYAFGVVLMEIITGRKALDETMPDERSHLVYNSEITKFVVPSYVVMITTTMNLKSNFFATPCGGRHGVSQFWSQQQLVTILVSKSRKLGRVHCQSKTAEVEIRKCSPFLESELLSGNGGLPLTEWRTVPDIWRTSAEKFGDRVAVVDPYHDPPTTMTYKQLDQEIVDFSEGLRVIGLKPHEKIALFADNSCRWLVADQGMMASGAINVVRGSRSSDQELLQLYSHSESVALAIDNPEMYNRIADTFGSHAAVRFVILLWGEKSSLVTEARQGYPVYTYKEIIEMGHKSRVDLLDSEDARKQYSYESINSDDVATLVYTSGTTGNPKGVMLTHKNLLHQILNLWEIVPAVPGDRFLSMLPPWHAYERACEYFIFTHGTEQVYTTVKNLKEDLRRYQPHYLISVPLVYETLYSGILKQINSNSAARKLIAQLFLRISMAYMEAKRIYEGKCLTKDMKQPSYIVSLLDWLWARTIAAILLPLHMLAKKIVYSKIHSGIGISKAGISGGGSLSSHVDKFFEAIDIKIQNGYGLTESAPVIAARSLTCNALGSIGRPIRHVEVKVVNSETDEVLPPGSKGTVKARGPLIMKGYYKNPVATKQAIDENGWLNTGDLGWIVPDHSIGRSRNCGGVIVLEGRAKDTIVLSTGENVEPSEIEEAAMGSSLIQQIVVIGQDERRLGAIIVPNKEEVLLAAKRSAVVDSETTEVSKEITVGLLHDELRKWTSGCSFQVGPILVVDQPFTIDSGLLTPTMKIKRDRVAALYKEQIDNLYI</sequence>
<evidence type="ECO:0000256" key="11">
    <source>
        <dbReference type="ARBA" id="ARBA00022777"/>
    </source>
</evidence>
<evidence type="ECO:0000313" key="24">
    <source>
        <dbReference type="Proteomes" id="UP000826656"/>
    </source>
</evidence>
<keyword evidence="11" id="KW-0418">Kinase</keyword>
<dbReference type="Pfam" id="PF13855">
    <property type="entry name" value="LRR_8"/>
    <property type="match status" value="1"/>
</dbReference>
<evidence type="ECO:0000256" key="17">
    <source>
        <dbReference type="ARBA" id="ARBA00023180"/>
    </source>
</evidence>
<proteinExistence type="inferred from homology"/>
<dbReference type="Gene3D" id="2.30.38.10">
    <property type="entry name" value="Luciferase, Domain 3"/>
    <property type="match status" value="1"/>
</dbReference>
<organism evidence="23 24">
    <name type="scientific">Solanum tuberosum</name>
    <name type="common">Potato</name>
    <dbReference type="NCBI Taxonomy" id="4113"/>
    <lineage>
        <taxon>Eukaryota</taxon>
        <taxon>Viridiplantae</taxon>
        <taxon>Streptophyta</taxon>
        <taxon>Embryophyta</taxon>
        <taxon>Tracheophyta</taxon>
        <taxon>Spermatophyta</taxon>
        <taxon>Magnoliopsida</taxon>
        <taxon>eudicotyledons</taxon>
        <taxon>Gunneridae</taxon>
        <taxon>Pentapetalae</taxon>
        <taxon>asterids</taxon>
        <taxon>lamiids</taxon>
        <taxon>Solanales</taxon>
        <taxon>Solanaceae</taxon>
        <taxon>Solanoideae</taxon>
        <taxon>Solaneae</taxon>
        <taxon>Solanum</taxon>
    </lineage>
</organism>
<evidence type="ECO:0000256" key="7">
    <source>
        <dbReference type="ARBA" id="ARBA00022692"/>
    </source>
</evidence>
<dbReference type="PROSITE" id="PS00108">
    <property type="entry name" value="PROTEIN_KINASE_ST"/>
    <property type="match status" value="1"/>
</dbReference>
<evidence type="ECO:0000313" key="23">
    <source>
        <dbReference type="EMBL" id="KAH0739853.1"/>
    </source>
</evidence>
<dbReference type="Pfam" id="PF00560">
    <property type="entry name" value="LRR_1"/>
    <property type="match status" value="1"/>
</dbReference>
<keyword evidence="13 20" id="KW-1133">Transmembrane helix</keyword>
<evidence type="ECO:0000256" key="8">
    <source>
        <dbReference type="ARBA" id="ARBA00022729"/>
    </source>
</evidence>
<dbReference type="InterPro" id="IPR032675">
    <property type="entry name" value="LRR_dom_sf"/>
</dbReference>
<evidence type="ECO:0000256" key="6">
    <source>
        <dbReference type="ARBA" id="ARBA00022679"/>
    </source>
</evidence>
<dbReference type="SUPFAM" id="SSF56112">
    <property type="entry name" value="Protein kinase-like (PK-like)"/>
    <property type="match status" value="1"/>
</dbReference>
<reference evidence="23 24" key="1">
    <citation type="journal article" date="2021" name="bioRxiv">
        <title>Chromosome-scale and haplotype-resolved genome assembly of a tetraploid potato cultivar.</title>
        <authorList>
            <person name="Sun H."/>
            <person name="Jiao W.-B."/>
            <person name="Krause K."/>
            <person name="Campoy J.A."/>
            <person name="Goel M."/>
            <person name="Folz-Donahue K."/>
            <person name="Kukat C."/>
            <person name="Huettel B."/>
            <person name="Schneeberger K."/>
        </authorList>
    </citation>
    <scope>NUCLEOTIDE SEQUENCE [LARGE SCALE GENOMIC DNA]</scope>
    <source>
        <strain evidence="23">SolTubOtavaFocal</strain>
        <tissue evidence="23">Leaves</tissue>
    </source>
</reference>
<dbReference type="Proteomes" id="UP000826656">
    <property type="component" value="Unassembled WGS sequence"/>
</dbReference>
<dbReference type="InterPro" id="IPR020845">
    <property type="entry name" value="AMP-binding_CS"/>
</dbReference>
<evidence type="ECO:0000256" key="10">
    <source>
        <dbReference type="ARBA" id="ARBA00022741"/>
    </source>
</evidence>
<feature type="domain" description="Protein kinase" evidence="22">
    <location>
        <begin position="583"/>
        <end position="848"/>
    </location>
</feature>
<keyword evidence="5" id="KW-0433">Leucine-rich repeat</keyword>
<accession>A0ABQ7U093</accession>
<comment type="similarity">
    <text evidence="3">Belongs to the protein kinase superfamily. Ser/Thr protein kinase family.</text>
</comment>
<dbReference type="Gene3D" id="3.30.200.20">
    <property type="entry name" value="Phosphorylase Kinase, domain 1"/>
    <property type="match status" value="1"/>
</dbReference>
<dbReference type="SUPFAM" id="SSF52058">
    <property type="entry name" value="L domain-like"/>
    <property type="match status" value="1"/>
</dbReference>
<keyword evidence="15 20" id="KW-0472">Membrane</keyword>
<dbReference type="Gene3D" id="1.10.510.10">
    <property type="entry name" value="Transferase(Phosphotransferase) domain 1"/>
    <property type="match status" value="1"/>
</dbReference>
<evidence type="ECO:0000256" key="3">
    <source>
        <dbReference type="ARBA" id="ARBA00008684"/>
    </source>
</evidence>
<keyword evidence="10 18" id="KW-0547">Nucleotide-binding</keyword>
<keyword evidence="6" id="KW-0808">Transferase</keyword>
<feature type="signal peptide" evidence="21">
    <location>
        <begin position="1"/>
        <end position="25"/>
    </location>
</feature>
<dbReference type="InterPro" id="IPR003591">
    <property type="entry name" value="Leu-rich_rpt_typical-subtyp"/>
</dbReference>
<keyword evidence="9" id="KW-0677">Repeat</keyword>
<keyword evidence="17" id="KW-0325">Glycoprotein</keyword>
<evidence type="ECO:0000256" key="14">
    <source>
        <dbReference type="ARBA" id="ARBA00023051"/>
    </source>
</evidence>
<dbReference type="Gene3D" id="3.40.50.12780">
    <property type="entry name" value="N-terminal domain of ligase-like"/>
    <property type="match status" value="1"/>
</dbReference>
<keyword evidence="12 18" id="KW-0067">ATP-binding</keyword>
<evidence type="ECO:0000256" key="4">
    <source>
        <dbReference type="ARBA" id="ARBA00022527"/>
    </source>
</evidence>
<dbReference type="InterPro" id="IPR000873">
    <property type="entry name" value="AMP-dep_synth/lig_dom"/>
</dbReference>
<dbReference type="InterPro" id="IPR017441">
    <property type="entry name" value="Protein_kinase_ATP_BS"/>
</dbReference>
<dbReference type="SMART" id="SM00369">
    <property type="entry name" value="LRR_TYP"/>
    <property type="match status" value="5"/>
</dbReference>
<protein>
    <recommendedName>
        <fullName evidence="22">Protein kinase domain-containing protein</fullName>
    </recommendedName>
</protein>
<evidence type="ECO:0000256" key="15">
    <source>
        <dbReference type="ARBA" id="ARBA00023136"/>
    </source>
</evidence>
<feature type="compositionally biased region" description="Basic and acidic residues" evidence="19">
    <location>
        <begin position="517"/>
        <end position="527"/>
    </location>
</feature>
<comment type="pathway">
    <text evidence="2">Phytoalexin biosynthesis; 3,4',5-trihydroxystilbene biosynthesis; 3,4',5-trihydroxystilbene from trans-4-coumarate: step 1/2.</text>
</comment>
<evidence type="ECO:0000256" key="20">
    <source>
        <dbReference type="SAM" id="Phobius"/>
    </source>
</evidence>
<comment type="caution">
    <text evidence="23">The sequence shown here is derived from an EMBL/GenBank/DDBJ whole genome shotgun (WGS) entry which is preliminary data.</text>
</comment>
<feature type="transmembrane region" description="Helical" evidence="20">
    <location>
        <begin position="483"/>
        <end position="505"/>
    </location>
</feature>
<dbReference type="InterPro" id="IPR042099">
    <property type="entry name" value="ANL_N_sf"/>
</dbReference>
<comment type="subcellular location">
    <subcellularLocation>
        <location evidence="1">Membrane</location>
        <topology evidence="1">Single-pass membrane protein</topology>
    </subcellularLocation>
</comment>
<dbReference type="InterPro" id="IPR001611">
    <property type="entry name" value="Leu-rich_rpt"/>
</dbReference>
<dbReference type="Gene3D" id="3.80.10.10">
    <property type="entry name" value="Ribonuclease Inhibitor"/>
    <property type="match status" value="2"/>
</dbReference>
<feature type="region of interest" description="Disordered" evidence="19">
    <location>
        <begin position="448"/>
        <end position="478"/>
    </location>
</feature>
<gene>
    <name evidence="23" type="ORF">KY290_038558</name>
</gene>
<dbReference type="InterPro" id="IPR052422">
    <property type="entry name" value="Auxin_Ser/Thr_Kinase"/>
</dbReference>
<dbReference type="PROSITE" id="PS00455">
    <property type="entry name" value="AMP_BINDING"/>
    <property type="match status" value="1"/>
</dbReference>
<dbReference type="PROSITE" id="PS50011">
    <property type="entry name" value="PROTEIN_KINASE_DOM"/>
    <property type="match status" value="1"/>
</dbReference>
<dbReference type="EMBL" id="JAIVGD010000028">
    <property type="protein sequence ID" value="KAH0739853.1"/>
    <property type="molecule type" value="Genomic_DNA"/>
</dbReference>
<evidence type="ECO:0000256" key="16">
    <source>
        <dbReference type="ARBA" id="ARBA00023170"/>
    </source>
</evidence>